<keyword evidence="11" id="KW-1185">Reference proteome</keyword>
<evidence type="ECO:0000256" key="3">
    <source>
        <dbReference type="ARBA" id="ARBA00022452"/>
    </source>
</evidence>
<dbReference type="Pfam" id="PF13620">
    <property type="entry name" value="CarboxypepD_reg"/>
    <property type="match status" value="1"/>
</dbReference>
<organism evidence="10 11">
    <name type="scientific">Acanthopleuribacter pedis</name>
    <dbReference type="NCBI Taxonomy" id="442870"/>
    <lineage>
        <taxon>Bacteria</taxon>
        <taxon>Pseudomonadati</taxon>
        <taxon>Acidobacteriota</taxon>
        <taxon>Holophagae</taxon>
        <taxon>Acanthopleuribacterales</taxon>
        <taxon>Acanthopleuribacteraceae</taxon>
        <taxon>Acanthopleuribacter</taxon>
    </lineage>
</organism>
<dbReference type="PROSITE" id="PS52016">
    <property type="entry name" value="TONB_DEPENDENT_REC_3"/>
    <property type="match status" value="1"/>
</dbReference>
<dbReference type="Gene3D" id="2.40.170.20">
    <property type="entry name" value="TonB-dependent receptor, beta-barrel domain"/>
    <property type="match status" value="1"/>
</dbReference>
<dbReference type="PANTHER" id="PTHR30069:SF29">
    <property type="entry name" value="HEMOGLOBIN AND HEMOGLOBIN-HAPTOGLOBIN-BINDING PROTEIN 1-RELATED"/>
    <property type="match status" value="1"/>
</dbReference>
<proteinExistence type="inferred from homology"/>
<sequence>MVVCAAVAGHLAAAAPTAEFAGTVRDGNAQTVIQVSLTLKNKFFEKSVTVDGDFSLSNLPAGNYSITLSAPGFATLEETLELVGGELAERDFVLQPQTIALEDVVMAPSTFSIMSQPVQGGNYLDRETIRNTPHFGDDVYRALATLPGTSSTDFSASFNLRGGEYREVKVTFDDMELHNPFHLKDYTGVFSFIDPEALGGLTLTSGGHSAKYGNARGGVLVMDPLVPSERKTEVTLSFGNVGLRSEGTFNDGLGSWFVSARRGYLDILLSFTEDDEEGEESDITYYDSYGRVTHVMGERHNWSLNYLLANDKFVESENEDGDVEDTTANYDDLYLWTKVSSAWSDRLSSESLLFWGDQSQDRIATSVGGFEAYDLKDDRSLIWWGVKQDWQYSVNDDHMISFGWAFRDVDAAYDYRGVTENDPPVGGGQAFSLIETKLDPTGEETSAWLAHRWRINPRLYTETGVRFDRQTLVEDDQVSPRFSLFFEQNERTSWRFAYGTYYQAERAHELEIADGEKHFQTPERATHWLVGLDHRFANGLDFRVEGYLKDLSDLRTRYDNLTRSMVQYAGPSADRIALDVDTGEVRGVEFVLKQNLGGKYSWFLNYAWSEAQDDYQGGKVARQFDQEHTLNASFNWRPGPKWNFNVAWIYHTGWRTTPIRVGFDEDGTPELVAGDIFSETLPDYHRMDLRINRRVQVGQKRAFELFLDISNLYNRTNVRGYSDWTIQQQADGSLAAVALETEDWLPILPTFGFTWKF</sequence>
<evidence type="ECO:0000256" key="2">
    <source>
        <dbReference type="ARBA" id="ARBA00022448"/>
    </source>
</evidence>
<dbReference type="RefSeq" id="WP_207859736.1">
    <property type="nucleotide sequence ID" value="NZ_JAFREP010000014.1"/>
</dbReference>
<dbReference type="InterPro" id="IPR039426">
    <property type="entry name" value="TonB-dep_rcpt-like"/>
</dbReference>
<dbReference type="Gene3D" id="2.60.40.1120">
    <property type="entry name" value="Carboxypeptidase-like, regulatory domain"/>
    <property type="match status" value="1"/>
</dbReference>
<feature type="domain" description="TonB-dependent receptor plug" evidence="9">
    <location>
        <begin position="124"/>
        <end position="219"/>
    </location>
</feature>
<keyword evidence="3 8" id="KW-1134">Transmembrane beta strand</keyword>
<dbReference type="GO" id="GO:0004180">
    <property type="term" value="F:carboxypeptidase activity"/>
    <property type="evidence" value="ECO:0007669"/>
    <property type="project" value="UniProtKB-KW"/>
</dbReference>
<keyword evidence="2 8" id="KW-0813">Transport</keyword>
<dbReference type="InterPro" id="IPR036942">
    <property type="entry name" value="Beta-barrel_TonB_sf"/>
</dbReference>
<keyword evidence="10" id="KW-0645">Protease</keyword>
<evidence type="ECO:0000313" key="11">
    <source>
        <dbReference type="Proteomes" id="UP000664417"/>
    </source>
</evidence>
<dbReference type="Proteomes" id="UP000664417">
    <property type="component" value="Unassembled WGS sequence"/>
</dbReference>
<dbReference type="InterPro" id="IPR012910">
    <property type="entry name" value="Plug_dom"/>
</dbReference>
<dbReference type="PANTHER" id="PTHR30069">
    <property type="entry name" value="TONB-DEPENDENT OUTER MEMBRANE RECEPTOR"/>
    <property type="match status" value="1"/>
</dbReference>
<keyword evidence="5" id="KW-0732">Signal</keyword>
<keyword evidence="7 8" id="KW-0998">Cell outer membrane</keyword>
<evidence type="ECO:0000259" key="9">
    <source>
        <dbReference type="Pfam" id="PF07715"/>
    </source>
</evidence>
<dbReference type="GO" id="GO:0030246">
    <property type="term" value="F:carbohydrate binding"/>
    <property type="evidence" value="ECO:0007669"/>
    <property type="project" value="InterPro"/>
</dbReference>
<evidence type="ECO:0000256" key="7">
    <source>
        <dbReference type="ARBA" id="ARBA00023237"/>
    </source>
</evidence>
<dbReference type="Pfam" id="PF07715">
    <property type="entry name" value="Plug"/>
    <property type="match status" value="1"/>
</dbReference>
<evidence type="ECO:0000256" key="8">
    <source>
        <dbReference type="PROSITE-ProRule" id="PRU01360"/>
    </source>
</evidence>
<gene>
    <name evidence="10" type="ORF">J3U88_15255</name>
</gene>
<evidence type="ECO:0000256" key="5">
    <source>
        <dbReference type="ARBA" id="ARBA00022729"/>
    </source>
</evidence>
<reference evidence="10" key="1">
    <citation type="submission" date="2021-03" db="EMBL/GenBank/DDBJ databases">
        <authorList>
            <person name="Wang G."/>
        </authorList>
    </citation>
    <scope>NUCLEOTIDE SEQUENCE</scope>
    <source>
        <strain evidence="10">KCTC 12899</strain>
    </source>
</reference>
<dbReference type="GO" id="GO:0044718">
    <property type="term" value="P:siderophore transmembrane transport"/>
    <property type="evidence" value="ECO:0007669"/>
    <property type="project" value="TreeGrafter"/>
</dbReference>
<comment type="caution">
    <text evidence="10">The sequence shown here is derived from an EMBL/GenBank/DDBJ whole genome shotgun (WGS) entry which is preliminary data.</text>
</comment>
<dbReference type="InterPro" id="IPR037066">
    <property type="entry name" value="Plug_dom_sf"/>
</dbReference>
<dbReference type="SUPFAM" id="SSF49452">
    <property type="entry name" value="Starch-binding domain-like"/>
    <property type="match status" value="1"/>
</dbReference>
<keyword evidence="4 8" id="KW-0812">Transmembrane</keyword>
<keyword evidence="10" id="KW-0378">Hydrolase</keyword>
<protein>
    <submittedName>
        <fullName evidence="10">Carboxypeptidase regulatory-like domain-containing protein</fullName>
    </submittedName>
</protein>
<dbReference type="EMBL" id="JAFREP010000014">
    <property type="protein sequence ID" value="MBO1319832.1"/>
    <property type="molecule type" value="Genomic_DNA"/>
</dbReference>
<dbReference type="GO" id="GO:0009279">
    <property type="term" value="C:cell outer membrane"/>
    <property type="evidence" value="ECO:0007669"/>
    <property type="project" value="UniProtKB-SubCell"/>
</dbReference>
<evidence type="ECO:0000256" key="1">
    <source>
        <dbReference type="ARBA" id="ARBA00004571"/>
    </source>
</evidence>
<dbReference type="Gene3D" id="2.170.130.10">
    <property type="entry name" value="TonB-dependent receptor, plug domain"/>
    <property type="match status" value="1"/>
</dbReference>
<keyword evidence="10" id="KW-0121">Carboxypeptidase</keyword>
<evidence type="ECO:0000313" key="10">
    <source>
        <dbReference type="EMBL" id="MBO1319832.1"/>
    </source>
</evidence>
<dbReference type="InterPro" id="IPR013784">
    <property type="entry name" value="Carb-bd-like_fold"/>
</dbReference>
<evidence type="ECO:0000256" key="4">
    <source>
        <dbReference type="ARBA" id="ARBA00022692"/>
    </source>
</evidence>
<comment type="similarity">
    <text evidence="8">Belongs to the TonB-dependent receptor family.</text>
</comment>
<dbReference type="SUPFAM" id="SSF56935">
    <property type="entry name" value="Porins"/>
    <property type="match status" value="1"/>
</dbReference>
<dbReference type="AlphaFoldDB" id="A0A8J7U3P7"/>
<evidence type="ECO:0000256" key="6">
    <source>
        <dbReference type="ARBA" id="ARBA00023136"/>
    </source>
</evidence>
<dbReference type="GO" id="GO:0015344">
    <property type="term" value="F:siderophore uptake transmembrane transporter activity"/>
    <property type="evidence" value="ECO:0007669"/>
    <property type="project" value="TreeGrafter"/>
</dbReference>
<comment type="subcellular location">
    <subcellularLocation>
        <location evidence="1 8">Cell outer membrane</location>
        <topology evidence="1 8">Multi-pass membrane protein</topology>
    </subcellularLocation>
</comment>
<name>A0A8J7U3P7_9BACT</name>
<accession>A0A8J7U3P7</accession>
<keyword evidence="6 8" id="KW-0472">Membrane</keyword>